<dbReference type="InterPro" id="IPR009061">
    <property type="entry name" value="DNA-bd_dom_put_sf"/>
</dbReference>
<dbReference type="Gene3D" id="1.10.1660.10">
    <property type="match status" value="1"/>
</dbReference>
<dbReference type="SUPFAM" id="SSF46955">
    <property type="entry name" value="Putative DNA-binding domain"/>
    <property type="match status" value="1"/>
</dbReference>
<dbReference type="Pfam" id="PF00376">
    <property type="entry name" value="MerR"/>
    <property type="match status" value="1"/>
</dbReference>
<dbReference type="PROSITE" id="PS50937">
    <property type="entry name" value="HTH_MERR_2"/>
    <property type="match status" value="1"/>
</dbReference>
<keyword evidence="3" id="KW-1185">Reference proteome</keyword>
<reference evidence="2 3" key="1">
    <citation type="journal article" date="2018" name="Arch. Microbiol.">
        <title>New insights into the metabolic potential of the phototrophic purple bacterium Rhodopila globiformis DSM 161(T) from its draft genome sequence and evidence for a vanadium-dependent nitrogenase.</title>
        <authorList>
            <person name="Imhoff J.F."/>
            <person name="Rahn T."/>
            <person name="Kunzel S."/>
            <person name="Neulinger S.C."/>
        </authorList>
    </citation>
    <scope>NUCLEOTIDE SEQUENCE [LARGE SCALE GENOMIC DNA]</scope>
    <source>
        <strain evidence="2 3">DSM 161</strain>
    </source>
</reference>
<gene>
    <name evidence="2" type="ORF">CCS01_22750</name>
</gene>
<name>A0A2S6N3A0_RHOGL</name>
<feature type="domain" description="HTH merR-type" evidence="1">
    <location>
        <begin position="1"/>
        <end position="35"/>
    </location>
</feature>
<evidence type="ECO:0000259" key="1">
    <source>
        <dbReference type="PROSITE" id="PS50937"/>
    </source>
</evidence>
<dbReference type="GO" id="GO:0006355">
    <property type="term" value="P:regulation of DNA-templated transcription"/>
    <property type="evidence" value="ECO:0007669"/>
    <property type="project" value="InterPro"/>
</dbReference>
<dbReference type="InterPro" id="IPR000551">
    <property type="entry name" value="MerR-type_HTH_dom"/>
</dbReference>
<dbReference type="AlphaFoldDB" id="A0A2S6N3A0"/>
<comment type="caution">
    <text evidence="2">The sequence shown here is derived from an EMBL/GenBank/DDBJ whole genome shotgun (WGS) entry which is preliminary data.</text>
</comment>
<evidence type="ECO:0000313" key="2">
    <source>
        <dbReference type="EMBL" id="PPQ29057.1"/>
    </source>
</evidence>
<accession>A0A2S6N3A0</accession>
<organism evidence="2 3">
    <name type="scientific">Rhodopila globiformis</name>
    <name type="common">Rhodopseudomonas globiformis</name>
    <dbReference type="NCBI Taxonomy" id="1071"/>
    <lineage>
        <taxon>Bacteria</taxon>
        <taxon>Pseudomonadati</taxon>
        <taxon>Pseudomonadota</taxon>
        <taxon>Alphaproteobacteria</taxon>
        <taxon>Acetobacterales</taxon>
        <taxon>Acetobacteraceae</taxon>
        <taxon>Rhodopila</taxon>
    </lineage>
</organism>
<evidence type="ECO:0000313" key="3">
    <source>
        <dbReference type="Proteomes" id="UP000239724"/>
    </source>
</evidence>
<dbReference type="EMBL" id="NHRY01000234">
    <property type="protein sequence ID" value="PPQ29057.1"/>
    <property type="molecule type" value="Genomic_DNA"/>
</dbReference>
<sequence length="35" mass="4068">MKVETIRYYERIGLLPLPARTAGMARLRRAASLRH</sequence>
<protein>
    <recommendedName>
        <fullName evidence="1">HTH merR-type domain-containing protein</fullName>
    </recommendedName>
</protein>
<proteinExistence type="predicted"/>
<dbReference type="GO" id="GO:0003677">
    <property type="term" value="F:DNA binding"/>
    <property type="evidence" value="ECO:0007669"/>
    <property type="project" value="InterPro"/>
</dbReference>
<dbReference type="Proteomes" id="UP000239724">
    <property type="component" value="Unassembled WGS sequence"/>
</dbReference>